<feature type="domain" description="Response regulatory" evidence="2">
    <location>
        <begin position="6"/>
        <end position="119"/>
    </location>
</feature>
<dbReference type="AlphaFoldDB" id="A0A846HFK0"/>
<dbReference type="Pfam" id="PF00072">
    <property type="entry name" value="Response_reg"/>
    <property type="match status" value="1"/>
</dbReference>
<dbReference type="InterPro" id="IPR001789">
    <property type="entry name" value="Sig_transdc_resp-reg_receiver"/>
</dbReference>
<dbReference type="SUPFAM" id="SSF52172">
    <property type="entry name" value="CheY-like"/>
    <property type="match status" value="1"/>
</dbReference>
<evidence type="ECO:0000259" key="2">
    <source>
        <dbReference type="PROSITE" id="PS50110"/>
    </source>
</evidence>
<organism evidence="3 4">
    <name type="scientific">Hassallia byssoidea VB512170</name>
    <dbReference type="NCBI Taxonomy" id="1304833"/>
    <lineage>
        <taxon>Bacteria</taxon>
        <taxon>Bacillati</taxon>
        <taxon>Cyanobacteriota</taxon>
        <taxon>Cyanophyceae</taxon>
        <taxon>Nostocales</taxon>
        <taxon>Tolypothrichaceae</taxon>
        <taxon>Hassallia</taxon>
    </lineage>
</organism>
<keyword evidence="4" id="KW-1185">Reference proteome</keyword>
<gene>
    <name evidence="3" type="ORF">PI95_024120</name>
</gene>
<evidence type="ECO:0000256" key="1">
    <source>
        <dbReference type="PROSITE-ProRule" id="PRU00169"/>
    </source>
</evidence>
<dbReference type="SMART" id="SM00448">
    <property type="entry name" value="REC"/>
    <property type="match status" value="1"/>
</dbReference>
<accession>A0A846HFK0</accession>
<protein>
    <submittedName>
        <fullName evidence="3">Response regulator transcription factor</fullName>
    </submittedName>
</protein>
<dbReference type="InterPro" id="IPR011006">
    <property type="entry name" value="CheY-like_superfamily"/>
</dbReference>
<dbReference type="Gene3D" id="3.40.50.2300">
    <property type="match status" value="1"/>
</dbReference>
<comment type="caution">
    <text evidence="3">The sequence shown here is derived from an EMBL/GenBank/DDBJ whole genome shotgun (WGS) entry which is preliminary data.</text>
</comment>
<feature type="modified residue" description="4-aspartylphosphate" evidence="1">
    <location>
        <position position="56"/>
    </location>
</feature>
<dbReference type="GO" id="GO:0000160">
    <property type="term" value="P:phosphorelay signal transduction system"/>
    <property type="evidence" value="ECO:0007669"/>
    <property type="project" value="InterPro"/>
</dbReference>
<dbReference type="RefSeq" id="WP_039741217.1">
    <property type="nucleotide sequence ID" value="NZ_JTCM02000073.1"/>
</dbReference>
<reference evidence="3 4" key="1">
    <citation type="journal article" date="2015" name="Genome Announc.">
        <title>Draft Genome Sequence of Cyanobacterium Hassallia byssoidea Strain VB512170, Isolated from Monuments in India.</title>
        <authorList>
            <person name="Singh D."/>
            <person name="Chandrababunaidu M.M."/>
            <person name="Panda A."/>
            <person name="Sen D."/>
            <person name="Bhattacharyya S."/>
            <person name="Adhikary S.P."/>
            <person name="Tripathy S."/>
        </authorList>
    </citation>
    <scope>NUCLEOTIDE SEQUENCE [LARGE SCALE GENOMIC DNA]</scope>
    <source>
        <strain evidence="3 4">VB512170</strain>
    </source>
</reference>
<sequence length="121" mass="13650">MSEKPLILTVDSNSRNLELLNQFLTKQGYETIGVNSLSELDRQLSELSEIKLVMLDIAGFDRTIWERCEQLQNQQIPFLVISPKQSATIQLQSVAHGARSMLVKPLVMRQLLALIKSLLGD</sequence>
<dbReference type="EMBL" id="JTCM02000073">
    <property type="protein sequence ID" value="NEU75559.1"/>
    <property type="molecule type" value="Genomic_DNA"/>
</dbReference>
<keyword evidence="1" id="KW-0597">Phosphoprotein</keyword>
<dbReference type="PROSITE" id="PS50110">
    <property type="entry name" value="RESPONSE_REGULATORY"/>
    <property type="match status" value="1"/>
</dbReference>
<evidence type="ECO:0000313" key="4">
    <source>
        <dbReference type="Proteomes" id="UP000031549"/>
    </source>
</evidence>
<evidence type="ECO:0000313" key="3">
    <source>
        <dbReference type="EMBL" id="NEU75559.1"/>
    </source>
</evidence>
<proteinExistence type="predicted"/>
<dbReference type="Proteomes" id="UP000031549">
    <property type="component" value="Unassembled WGS sequence"/>
</dbReference>
<name>A0A846HFK0_9CYAN</name>